<feature type="non-terminal residue" evidence="12">
    <location>
        <position position="164"/>
    </location>
</feature>
<keyword evidence="3 9" id="KW-0245">EGF-like domain</keyword>
<reference evidence="12 13" key="1">
    <citation type="submission" date="2023-09" db="EMBL/GenBank/DDBJ databases">
        <authorList>
            <person name="Wang M."/>
        </authorList>
    </citation>
    <scope>NUCLEOTIDE SEQUENCE [LARGE SCALE GENOMIC DNA]</scope>
    <source>
        <strain evidence="12">GT-2023</strain>
        <tissue evidence="12">Liver</tissue>
    </source>
</reference>
<keyword evidence="6" id="KW-0106">Calcium</keyword>
<dbReference type="PROSITE" id="PS01187">
    <property type="entry name" value="EGF_CA"/>
    <property type="match status" value="1"/>
</dbReference>
<evidence type="ECO:0000256" key="2">
    <source>
        <dbReference type="ARBA" id="ARBA00022525"/>
    </source>
</evidence>
<dbReference type="PANTHER" id="PTHR24046:SF2">
    <property type="entry name" value="SIGNAL PEPTIDE, CUB AND EGF-LIKE DOMAIN-CONTAINING PROTEIN 3"/>
    <property type="match status" value="1"/>
</dbReference>
<keyword evidence="13" id="KW-1185">Reference proteome</keyword>
<evidence type="ECO:0000256" key="8">
    <source>
        <dbReference type="ARBA" id="ARBA00023180"/>
    </source>
</evidence>
<evidence type="ECO:0000313" key="13">
    <source>
        <dbReference type="Proteomes" id="UP001558613"/>
    </source>
</evidence>
<dbReference type="Pfam" id="PF12947">
    <property type="entry name" value="EGF_3"/>
    <property type="match status" value="1"/>
</dbReference>
<feature type="domain" description="EGF-like" evidence="11">
    <location>
        <begin position="37"/>
        <end position="77"/>
    </location>
</feature>
<evidence type="ECO:0000256" key="9">
    <source>
        <dbReference type="PROSITE-ProRule" id="PRU00076"/>
    </source>
</evidence>
<dbReference type="InterPro" id="IPR009030">
    <property type="entry name" value="Growth_fac_rcpt_cys_sf"/>
</dbReference>
<evidence type="ECO:0000256" key="10">
    <source>
        <dbReference type="SAM" id="SignalP"/>
    </source>
</evidence>
<keyword evidence="2" id="KW-0964">Secreted</keyword>
<evidence type="ECO:0000256" key="1">
    <source>
        <dbReference type="ARBA" id="ARBA00004613"/>
    </source>
</evidence>
<protein>
    <recommendedName>
        <fullName evidence="11">EGF-like domain-containing protein</fullName>
    </recommendedName>
</protein>
<dbReference type="InterPro" id="IPR001881">
    <property type="entry name" value="EGF-like_Ca-bd_dom"/>
</dbReference>
<dbReference type="Pfam" id="PF12662">
    <property type="entry name" value="cEGF"/>
    <property type="match status" value="1"/>
</dbReference>
<keyword evidence="4 10" id="KW-0732">Signal</keyword>
<evidence type="ECO:0000313" key="12">
    <source>
        <dbReference type="EMBL" id="KAL1250389.1"/>
    </source>
</evidence>
<comment type="subcellular location">
    <subcellularLocation>
        <location evidence="1">Secreted</location>
    </subcellularLocation>
</comment>
<evidence type="ECO:0000256" key="5">
    <source>
        <dbReference type="ARBA" id="ARBA00022737"/>
    </source>
</evidence>
<evidence type="ECO:0000259" key="11">
    <source>
        <dbReference type="PROSITE" id="PS50026"/>
    </source>
</evidence>
<dbReference type="CDD" id="cd00054">
    <property type="entry name" value="EGF_CA"/>
    <property type="match status" value="1"/>
</dbReference>
<dbReference type="InterPro" id="IPR024731">
    <property type="entry name" value="NELL2-like_EGF"/>
</dbReference>
<evidence type="ECO:0000256" key="6">
    <source>
        <dbReference type="ARBA" id="ARBA00022837"/>
    </source>
</evidence>
<dbReference type="PROSITE" id="PS01186">
    <property type="entry name" value="EGF_2"/>
    <property type="match status" value="2"/>
</dbReference>
<dbReference type="PROSITE" id="PS50026">
    <property type="entry name" value="EGF_3"/>
    <property type="match status" value="1"/>
</dbReference>
<feature type="signal peptide" evidence="10">
    <location>
        <begin position="1"/>
        <end position="31"/>
    </location>
</feature>
<evidence type="ECO:0000256" key="7">
    <source>
        <dbReference type="ARBA" id="ARBA00023157"/>
    </source>
</evidence>
<dbReference type="SMART" id="SM00181">
    <property type="entry name" value="EGF"/>
    <property type="match status" value="3"/>
</dbReference>
<keyword evidence="5" id="KW-0677">Repeat</keyword>
<dbReference type="Proteomes" id="UP001558613">
    <property type="component" value="Unassembled WGS sequence"/>
</dbReference>
<dbReference type="Pfam" id="PF14670">
    <property type="entry name" value="FXa_inhibition"/>
    <property type="match status" value="1"/>
</dbReference>
<dbReference type="InterPro" id="IPR026823">
    <property type="entry name" value="cEGF"/>
</dbReference>
<dbReference type="InterPro" id="IPR000152">
    <property type="entry name" value="EGF-type_Asp/Asn_hydroxyl_site"/>
</dbReference>
<accession>A0ABR3LFC3</accession>
<comment type="caution">
    <text evidence="9">Lacks conserved residue(s) required for the propagation of feature annotation.</text>
</comment>
<dbReference type="InterPro" id="IPR052071">
    <property type="entry name" value="SCUB_EGF-like_domain"/>
</dbReference>
<gene>
    <name evidence="12" type="ORF">QQF64_021394</name>
</gene>
<evidence type="ECO:0000256" key="3">
    <source>
        <dbReference type="ARBA" id="ARBA00022536"/>
    </source>
</evidence>
<keyword evidence="8" id="KW-0325">Glycoprotein</keyword>
<dbReference type="SMART" id="SM00179">
    <property type="entry name" value="EGF_CA"/>
    <property type="match status" value="3"/>
</dbReference>
<evidence type="ECO:0000256" key="4">
    <source>
        <dbReference type="ARBA" id="ARBA00022729"/>
    </source>
</evidence>
<dbReference type="InterPro" id="IPR000742">
    <property type="entry name" value="EGF"/>
</dbReference>
<organism evidence="12 13">
    <name type="scientific">Cirrhinus molitorella</name>
    <name type="common">mud carp</name>
    <dbReference type="NCBI Taxonomy" id="172907"/>
    <lineage>
        <taxon>Eukaryota</taxon>
        <taxon>Metazoa</taxon>
        <taxon>Chordata</taxon>
        <taxon>Craniata</taxon>
        <taxon>Vertebrata</taxon>
        <taxon>Euteleostomi</taxon>
        <taxon>Actinopterygii</taxon>
        <taxon>Neopterygii</taxon>
        <taxon>Teleostei</taxon>
        <taxon>Ostariophysi</taxon>
        <taxon>Cypriniformes</taxon>
        <taxon>Cyprinidae</taxon>
        <taxon>Labeoninae</taxon>
        <taxon>Labeonini</taxon>
        <taxon>Cirrhinus</taxon>
    </lineage>
</organism>
<keyword evidence="7" id="KW-1015">Disulfide bond</keyword>
<sequence>MMSMHVLMRAGFGLFSVALIAFVQQPAGASASRNPQDVDECAEALDSCSMDAICQNTLKSYKCICKSGYKGDGKHCEDIDECASEYNGGCVHECINIPGNYRCTCYDGFRLANDGHNCLDVDECAEGNGGCQQVCVNMMGSYECRCRDGFLLSDNQHTCIQRPK</sequence>
<comment type="caution">
    <text evidence="12">The sequence shown here is derived from an EMBL/GenBank/DDBJ whole genome shotgun (WGS) entry which is preliminary data.</text>
</comment>
<dbReference type="InterPro" id="IPR018097">
    <property type="entry name" value="EGF_Ca-bd_CS"/>
</dbReference>
<dbReference type="PANTHER" id="PTHR24046">
    <property type="entry name" value="SIGNAL PEPTIDE, CUB AND EGF-LIKE DOMAIN-CONTAINING"/>
    <property type="match status" value="1"/>
</dbReference>
<dbReference type="PROSITE" id="PS00010">
    <property type="entry name" value="ASX_HYDROXYL"/>
    <property type="match status" value="3"/>
</dbReference>
<feature type="chain" id="PRO_5046460339" description="EGF-like domain-containing protein" evidence="10">
    <location>
        <begin position="32"/>
        <end position="164"/>
    </location>
</feature>
<dbReference type="SUPFAM" id="SSF57184">
    <property type="entry name" value="Growth factor receptor domain"/>
    <property type="match status" value="1"/>
</dbReference>
<dbReference type="Gene3D" id="2.10.25.10">
    <property type="entry name" value="Laminin"/>
    <property type="match status" value="3"/>
</dbReference>
<name>A0ABR3LFC3_9TELE</name>
<proteinExistence type="predicted"/>
<dbReference type="EMBL" id="JAYMGO010000023">
    <property type="protein sequence ID" value="KAL1250389.1"/>
    <property type="molecule type" value="Genomic_DNA"/>
</dbReference>